<protein>
    <recommendedName>
        <fullName evidence="2">non-specific serine/threonine protein kinase</fullName>
        <ecNumber evidence="2">2.7.11.1</ecNumber>
    </recommendedName>
</protein>
<name>J3LVY9_ORYBR</name>
<dbReference type="PROSITE" id="PS50927">
    <property type="entry name" value="BULB_LECTIN"/>
    <property type="match status" value="1"/>
</dbReference>
<dbReference type="PANTHER" id="PTHR47976:SF89">
    <property type="entry name" value="G-TYPE LECTIN S-RECEPTOR-LIKE SERINE_THREONINE-PROTEIN KINASE LECRK3"/>
    <property type="match status" value="1"/>
</dbReference>
<accession>J3LVY9</accession>
<keyword evidence="7" id="KW-0812">Transmembrane</keyword>
<feature type="transmembrane region" description="Helical" evidence="7">
    <location>
        <begin position="295"/>
        <end position="319"/>
    </location>
</feature>
<reference evidence="9" key="1">
    <citation type="journal article" date="2013" name="Nat. Commun.">
        <title>Whole-genome sequencing of Oryza brachyantha reveals mechanisms underlying Oryza genome evolution.</title>
        <authorList>
            <person name="Chen J."/>
            <person name="Huang Q."/>
            <person name="Gao D."/>
            <person name="Wang J."/>
            <person name="Lang Y."/>
            <person name="Liu T."/>
            <person name="Li B."/>
            <person name="Bai Z."/>
            <person name="Luis Goicoechea J."/>
            <person name="Liang C."/>
            <person name="Chen C."/>
            <person name="Zhang W."/>
            <person name="Sun S."/>
            <person name="Liao Y."/>
            <person name="Zhang X."/>
            <person name="Yang L."/>
            <person name="Song C."/>
            <person name="Wang M."/>
            <person name="Shi J."/>
            <person name="Liu G."/>
            <person name="Liu J."/>
            <person name="Zhou H."/>
            <person name="Zhou W."/>
            <person name="Yu Q."/>
            <person name="An N."/>
            <person name="Chen Y."/>
            <person name="Cai Q."/>
            <person name="Wang B."/>
            <person name="Liu B."/>
            <person name="Min J."/>
            <person name="Huang Y."/>
            <person name="Wu H."/>
            <person name="Li Z."/>
            <person name="Zhang Y."/>
            <person name="Yin Y."/>
            <person name="Song W."/>
            <person name="Jiang J."/>
            <person name="Jackson S.A."/>
            <person name="Wing R.A."/>
            <person name="Wang J."/>
            <person name="Chen M."/>
        </authorList>
    </citation>
    <scope>NUCLEOTIDE SEQUENCE [LARGE SCALE GENOMIC DNA]</scope>
    <source>
        <strain evidence="9">cv. IRGC 101232</strain>
    </source>
</reference>
<dbReference type="GO" id="GO:0051707">
    <property type="term" value="P:response to other organism"/>
    <property type="evidence" value="ECO:0007669"/>
    <property type="project" value="UniProtKB-ARBA"/>
</dbReference>
<reference evidence="9" key="2">
    <citation type="submission" date="2013-04" db="UniProtKB">
        <authorList>
            <consortium name="EnsemblPlants"/>
        </authorList>
    </citation>
    <scope>IDENTIFICATION</scope>
</reference>
<dbReference type="GO" id="GO:0016020">
    <property type="term" value="C:membrane"/>
    <property type="evidence" value="ECO:0007669"/>
    <property type="project" value="UniProtKB-SubCell"/>
</dbReference>
<sequence>MENSRSIRKAGSDYVKLEGNSSSYLLAIWFNKIVDKTVVWYAKTCSYGPEDTIPVQVPSGSFLKLADGALSLREPSGNEVWNPRVTDVGYARMLNTSNFVLLGTNGTTKWESFSSSSDTILPTQVLPLGMALHNRLLAIDYSNGRFQLSVQQDGVDSMGDFFHHTTLDTDGVSRQYVYPKSIQTRRLWPRYKFFDDERKYKGCRLDFEPQSYDLDETTAMLQYEMTPVNRINWPLPDYERHNPIDETECRRLLPLSNGNMDSTLQAIVLLMVPRSSNSPSVLSNSSNKWKKDKKYWILGSSLLFGSCVLVNFLLIPVLLNARGCGGAEDETIGVGFVAPISIGISFNYPPVMGLPALGQTMLGLMARINPEINPLICDPETVT</sequence>
<dbReference type="InterPro" id="IPR051343">
    <property type="entry name" value="G-type_lectin_kinases/EP1-like"/>
</dbReference>
<evidence type="ECO:0000256" key="5">
    <source>
        <dbReference type="ARBA" id="ARBA00047899"/>
    </source>
</evidence>
<dbReference type="InterPro" id="IPR001480">
    <property type="entry name" value="Bulb-type_lectin_dom"/>
</dbReference>
<evidence type="ECO:0000256" key="2">
    <source>
        <dbReference type="ARBA" id="ARBA00012513"/>
    </source>
</evidence>
<dbReference type="Gramene" id="OB04G13140.1">
    <property type="protein sequence ID" value="OB04G13140.1"/>
    <property type="gene ID" value="OB04G13140"/>
</dbReference>
<proteinExistence type="predicted"/>
<keyword evidence="10" id="KW-1185">Reference proteome</keyword>
<dbReference type="Gene3D" id="2.90.10.10">
    <property type="entry name" value="Bulb-type lectin domain"/>
    <property type="match status" value="1"/>
</dbReference>
<evidence type="ECO:0000256" key="4">
    <source>
        <dbReference type="ARBA" id="ARBA00023170"/>
    </source>
</evidence>
<dbReference type="AlphaFoldDB" id="J3LVY9"/>
<dbReference type="Proteomes" id="UP000006038">
    <property type="component" value="Chromosome 4"/>
</dbReference>
<evidence type="ECO:0000256" key="3">
    <source>
        <dbReference type="ARBA" id="ARBA00022729"/>
    </source>
</evidence>
<dbReference type="SUPFAM" id="SSF51110">
    <property type="entry name" value="alpha-D-mannose-specific plant lectins"/>
    <property type="match status" value="1"/>
</dbReference>
<comment type="catalytic activity">
    <reaction evidence="5">
        <text>L-threonyl-[protein] + ATP = O-phospho-L-threonyl-[protein] + ADP + H(+)</text>
        <dbReference type="Rhea" id="RHEA:46608"/>
        <dbReference type="Rhea" id="RHEA-COMP:11060"/>
        <dbReference type="Rhea" id="RHEA-COMP:11605"/>
        <dbReference type="ChEBI" id="CHEBI:15378"/>
        <dbReference type="ChEBI" id="CHEBI:30013"/>
        <dbReference type="ChEBI" id="CHEBI:30616"/>
        <dbReference type="ChEBI" id="CHEBI:61977"/>
        <dbReference type="ChEBI" id="CHEBI:456216"/>
        <dbReference type="EC" id="2.7.11.1"/>
    </reaction>
</comment>
<feature type="domain" description="Bulb-type lectin" evidence="8">
    <location>
        <begin position="1"/>
        <end position="114"/>
    </location>
</feature>
<keyword evidence="7" id="KW-1133">Transmembrane helix</keyword>
<dbReference type="InterPro" id="IPR036426">
    <property type="entry name" value="Bulb-type_lectin_dom_sf"/>
</dbReference>
<dbReference type="EnsemblPlants" id="OB04G13140.1">
    <property type="protein sequence ID" value="OB04G13140.1"/>
    <property type="gene ID" value="OB04G13140"/>
</dbReference>
<dbReference type="PANTHER" id="PTHR47976">
    <property type="entry name" value="G-TYPE LECTIN S-RECEPTOR-LIKE SERINE/THREONINE-PROTEIN KINASE SD2-5"/>
    <property type="match status" value="1"/>
</dbReference>
<evidence type="ECO:0000313" key="9">
    <source>
        <dbReference type="EnsemblPlants" id="OB04G13140.1"/>
    </source>
</evidence>
<organism evidence="9">
    <name type="scientific">Oryza brachyantha</name>
    <name type="common">malo sina</name>
    <dbReference type="NCBI Taxonomy" id="4533"/>
    <lineage>
        <taxon>Eukaryota</taxon>
        <taxon>Viridiplantae</taxon>
        <taxon>Streptophyta</taxon>
        <taxon>Embryophyta</taxon>
        <taxon>Tracheophyta</taxon>
        <taxon>Spermatophyta</taxon>
        <taxon>Magnoliopsida</taxon>
        <taxon>Liliopsida</taxon>
        <taxon>Poales</taxon>
        <taxon>Poaceae</taxon>
        <taxon>BOP clade</taxon>
        <taxon>Oryzoideae</taxon>
        <taxon>Oryzeae</taxon>
        <taxon>Oryzinae</taxon>
        <taxon>Oryza</taxon>
    </lineage>
</organism>
<evidence type="ECO:0000256" key="1">
    <source>
        <dbReference type="ARBA" id="ARBA00004479"/>
    </source>
</evidence>
<evidence type="ECO:0000256" key="7">
    <source>
        <dbReference type="SAM" id="Phobius"/>
    </source>
</evidence>
<dbReference type="GO" id="GO:0004674">
    <property type="term" value="F:protein serine/threonine kinase activity"/>
    <property type="evidence" value="ECO:0007669"/>
    <property type="project" value="UniProtKB-EC"/>
</dbReference>
<keyword evidence="3" id="KW-0732">Signal</keyword>
<keyword evidence="4" id="KW-0675">Receptor</keyword>
<evidence type="ECO:0000256" key="6">
    <source>
        <dbReference type="ARBA" id="ARBA00048679"/>
    </source>
</evidence>
<evidence type="ECO:0000259" key="8">
    <source>
        <dbReference type="PROSITE" id="PS50927"/>
    </source>
</evidence>
<dbReference type="HOGENOM" id="CLU_722364_0_0_1"/>
<comment type="subcellular location">
    <subcellularLocation>
        <location evidence="1">Membrane</location>
        <topology evidence="1">Single-pass type I membrane protein</topology>
    </subcellularLocation>
</comment>
<evidence type="ECO:0000313" key="10">
    <source>
        <dbReference type="Proteomes" id="UP000006038"/>
    </source>
</evidence>
<dbReference type="STRING" id="4533.J3LVY9"/>
<keyword evidence="7" id="KW-0472">Membrane</keyword>
<dbReference type="EC" id="2.7.11.1" evidence="2"/>
<dbReference type="eggNOG" id="ENOG502QQEW">
    <property type="taxonomic scope" value="Eukaryota"/>
</dbReference>
<dbReference type="OMA" id="MENSRSI"/>
<comment type="catalytic activity">
    <reaction evidence="6">
        <text>L-seryl-[protein] + ATP = O-phospho-L-seryl-[protein] + ADP + H(+)</text>
        <dbReference type="Rhea" id="RHEA:17989"/>
        <dbReference type="Rhea" id="RHEA-COMP:9863"/>
        <dbReference type="Rhea" id="RHEA-COMP:11604"/>
        <dbReference type="ChEBI" id="CHEBI:15378"/>
        <dbReference type="ChEBI" id="CHEBI:29999"/>
        <dbReference type="ChEBI" id="CHEBI:30616"/>
        <dbReference type="ChEBI" id="CHEBI:83421"/>
        <dbReference type="ChEBI" id="CHEBI:456216"/>
        <dbReference type="EC" id="2.7.11.1"/>
    </reaction>
</comment>